<dbReference type="Gene3D" id="1.10.287.1260">
    <property type="match status" value="1"/>
</dbReference>
<evidence type="ECO:0000256" key="1">
    <source>
        <dbReference type="ARBA" id="ARBA00004651"/>
    </source>
</evidence>
<evidence type="ECO:0000256" key="2">
    <source>
        <dbReference type="ARBA" id="ARBA00008017"/>
    </source>
</evidence>
<dbReference type="PANTHER" id="PTHR30347:SF1">
    <property type="entry name" value="MECHANOSENSITIVE CHANNEL MSCK"/>
    <property type="match status" value="1"/>
</dbReference>
<dbReference type="SUPFAM" id="SSF82689">
    <property type="entry name" value="Mechanosensitive channel protein MscS (YggB), C-terminal domain"/>
    <property type="match status" value="1"/>
</dbReference>
<reference evidence="11 12" key="1">
    <citation type="submission" date="2020-06" db="EMBL/GenBank/DDBJ databases">
        <title>Rheinheimera sp. nov., a marine bacterium isolated from coastal.</title>
        <authorList>
            <person name="Yu Q."/>
            <person name="Qi Y."/>
            <person name="Pu J."/>
        </authorList>
    </citation>
    <scope>NUCLEOTIDE SEQUENCE [LARGE SCALE GENOMIC DNA]</scope>
    <source>
        <strain evidence="11 12">YQF-2</strain>
    </source>
</reference>
<feature type="transmembrane region" description="Helical" evidence="7">
    <location>
        <begin position="166"/>
        <end position="190"/>
    </location>
</feature>
<dbReference type="AlphaFoldDB" id="A0A7Y5EJ68"/>
<keyword evidence="5 7" id="KW-1133">Transmembrane helix</keyword>
<feature type="transmembrane region" description="Helical" evidence="7">
    <location>
        <begin position="65"/>
        <end position="85"/>
    </location>
</feature>
<dbReference type="InterPro" id="IPR023408">
    <property type="entry name" value="MscS_beta-dom_sf"/>
</dbReference>
<dbReference type="InterPro" id="IPR052702">
    <property type="entry name" value="MscS-like_channel"/>
</dbReference>
<dbReference type="InterPro" id="IPR049142">
    <property type="entry name" value="MS_channel_1st"/>
</dbReference>
<dbReference type="RefSeq" id="WP_173502482.1">
    <property type="nucleotide sequence ID" value="NZ_JABSOD010000025.1"/>
</dbReference>
<evidence type="ECO:0000259" key="9">
    <source>
        <dbReference type="Pfam" id="PF21082"/>
    </source>
</evidence>
<sequence length="429" mass="47326">MPEKFLAWWQQLVIQLQQASLWYQLAAIVGCVLIAVLINRMLGQRLTDTGGQGLRHMALRSSDRILLPFSLAALLAISSELFSLYQLSHNLLQLLIPIALALGAIRLLVYILRKAFLSSPLVKSAEPVIAVTIWLLVVLHLAGWLTPLMQLMDALAFTLGESRISLLGAVKLTLVIILAFTLALWLAELLNQQLKKAKHVSPSMQVGFSKFSKFLLITIAFLIALNAVGINLSSLAVFGGALGVGLGFGLQRIASNFISGFILVLDRSVKPGDVISVGENFGWVHELKARYVVVRNREGVDTLIPNENLITSEVINWSYEDRNVRVKIVVQVSYDDDPEQAMALMLQCANKSKRVLNEPAPTVMLKSFADSGIELELRVWIADPEYGADTVKSDINVAIWRAFKQAAITIPYPQRDLHIKSGKLPTASE</sequence>
<dbReference type="InterPro" id="IPR011014">
    <property type="entry name" value="MscS_channel_TM-2"/>
</dbReference>
<evidence type="ECO:0000259" key="10">
    <source>
        <dbReference type="Pfam" id="PF21088"/>
    </source>
</evidence>
<dbReference type="SUPFAM" id="SSF82861">
    <property type="entry name" value="Mechanosensitive channel protein MscS (YggB), transmembrane region"/>
    <property type="match status" value="1"/>
</dbReference>
<keyword evidence="6 7" id="KW-0472">Membrane</keyword>
<feature type="domain" description="Mechanosensitive ion channel transmembrane helices 2/3" evidence="10">
    <location>
        <begin position="211"/>
        <end position="251"/>
    </location>
</feature>
<dbReference type="InterPro" id="IPR006685">
    <property type="entry name" value="MscS_channel_2nd"/>
</dbReference>
<dbReference type="Pfam" id="PF21082">
    <property type="entry name" value="MS_channel_3rd"/>
    <property type="match status" value="1"/>
</dbReference>
<feature type="domain" description="Mechanosensitive ion channel MscS" evidence="8">
    <location>
        <begin position="253"/>
        <end position="318"/>
    </location>
</feature>
<comment type="similarity">
    <text evidence="2">Belongs to the MscS (TC 1.A.23) family.</text>
</comment>
<dbReference type="GO" id="GO:0005886">
    <property type="term" value="C:plasma membrane"/>
    <property type="evidence" value="ECO:0007669"/>
    <property type="project" value="UniProtKB-SubCell"/>
</dbReference>
<dbReference type="Gene3D" id="3.30.70.100">
    <property type="match status" value="1"/>
</dbReference>
<feature type="transmembrane region" description="Helical" evidence="7">
    <location>
        <begin position="20"/>
        <end position="38"/>
    </location>
</feature>
<evidence type="ECO:0000256" key="7">
    <source>
        <dbReference type="SAM" id="Phobius"/>
    </source>
</evidence>
<comment type="subcellular location">
    <subcellularLocation>
        <location evidence="1">Cell membrane</location>
        <topology evidence="1">Multi-pass membrane protein</topology>
    </subcellularLocation>
</comment>
<dbReference type="InterPro" id="IPR010920">
    <property type="entry name" value="LSM_dom_sf"/>
</dbReference>
<dbReference type="PROSITE" id="PS51257">
    <property type="entry name" value="PROKAR_LIPOPROTEIN"/>
    <property type="match status" value="1"/>
</dbReference>
<feature type="transmembrane region" description="Helical" evidence="7">
    <location>
        <begin position="211"/>
        <end position="230"/>
    </location>
</feature>
<organism evidence="11 12">
    <name type="scientific">Rheinheimera lutimaris</name>
    <dbReference type="NCBI Taxonomy" id="2740584"/>
    <lineage>
        <taxon>Bacteria</taxon>
        <taxon>Pseudomonadati</taxon>
        <taxon>Pseudomonadota</taxon>
        <taxon>Gammaproteobacteria</taxon>
        <taxon>Chromatiales</taxon>
        <taxon>Chromatiaceae</taxon>
        <taxon>Rheinheimera</taxon>
    </lineage>
</organism>
<dbReference type="InterPro" id="IPR049278">
    <property type="entry name" value="MS_channel_C"/>
</dbReference>
<dbReference type="Pfam" id="PF00924">
    <property type="entry name" value="MS_channel_2nd"/>
    <property type="match status" value="1"/>
</dbReference>
<keyword evidence="12" id="KW-1185">Reference proteome</keyword>
<evidence type="ECO:0000313" key="12">
    <source>
        <dbReference type="Proteomes" id="UP000523161"/>
    </source>
</evidence>
<dbReference type="Gene3D" id="2.30.30.60">
    <property type="match status" value="1"/>
</dbReference>
<feature type="transmembrane region" description="Helical" evidence="7">
    <location>
        <begin position="91"/>
        <end position="112"/>
    </location>
</feature>
<name>A0A7Y5EJ68_9GAMM</name>
<protein>
    <submittedName>
        <fullName evidence="11">Mechanosensitive ion channel</fullName>
    </submittedName>
</protein>
<dbReference type="EMBL" id="JABSOD010000025">
    <property type="protein sequence ID" value="NRQ44249.1"/>
    <property type="molecule type" value="Genomic_DNA"/>
</dbReference>
<comment type="caution">
    <text evidence="11">The sequence shown here is derived from an EMBL/GenBank/DDBJ whole genome shotgun (WGS) entry which is preliminary data.</text>
</comment>
<dbReference type="GO" id="GO:0008381">
    <property type="term" value="F:mechanosensitive monoatomic ion channel activity"/>
    <property type="evidence" value="ECO:0007669"/>
    <property type="project" value="UniProtKB-ARBA"/>
</dbReference>
<dbReference type="Proteomes" id="UP000523161">
    <property type="component" value="Unassembled WGS sequence"/>
</dbReference>
<evidence type="ECO:0000256" key="4">
    <source>
        <dbReference type="ARBA" id="ARBA00022692"/>
    </source>
</evidence>
<evidence type="ECO:0000259" key="8">
    <source>
        <dbReference type="Pfam" id="PF00924"/>
    </source>
</evidence>
<feature type="transmembrane region" description="Helical" evidence="7">
    <location>
        <begin position="124"/>
        <end position="146"/>
    </location>
</feature>
<evidence type="ECO:0000256" key="5">
    <source>
        <dbReference type="ARBA" id="ARBA00022989"/>
    </source>
</evidence>
<dbReference type="SUPFAM" id="SSF50182">
    <property type="entry name" value="Sm-like ribonucleoproteins"/>
    <property type="match status" value="1"/>
</dbReference>
<dbReference type="Pfam" id="PF21088">
    <property type="entry name" value="MS_channel_1st"/>
    <property type="match status" value="1"/>
</dbReference>
<dbReference type="PANTHER" id="PTHR30347">
    <property type="entry name" value="POTASSIUM CHANNEL RELATED"/>
    <property type="match status" value="1"/>
</dbReference>
<gene>
    <name evidence="11" type="ORF">HRH59_17030</name>
</gene>
<evidence type="ECO:0000256" key="3">
    <source>
        <dbReference type="ARBA" id="ARBA00022475"/>
    </source>
</evidence>
<keyword evidence="4 7" id="KW-0812">Transmembrane</keyword>
<evidence type="ECO:0000313" key="11">
    <source>
        <dbReference type="EMBL" id="NRQ44249.1"/>
    </source>
</evidence>
<dbReference type="InterPro" id="IPR011066">
    <property type="entry name" value="MscS_channel_C_sf"/>
</dbReference>
<accession>A0A7Y5EJ68</accession>
<evidence type="ECO:0000256" key="6">
    <source>
        <dbReference type="ARBA" id="ARBA00023136"/>
    </source>
</evidence>
<keyword evidence="3" id="KW-1003">Cell membrane</keyword>
<feature type="domain" description="Mechanosensitive ion channel MscS C-terminal" evidence="9">
    <location>
        <begin position="326"/>
        <end position="409"/>
    </location>
</feature>
<proteinExistence type="inferred from homology"/>